<proteinExistence type="predicted"/>
<sequence length="46" mass="5210">MPGMILPDLQALPQHFQLAEKVGHRALPDCHLIQQVYCKLKETAVQ</sequence>
<accession>A8SDR5</accession>
<reference evidence="1 2" key="2">
    <citation type="submission" date="2007-09" db="EMBL/GenBank/DDBJ databases">
        <authorList>
            <person name="Fulton L."/>
            <person name="Clifton S."/>
            <person name="Fulton B."/>
            <person name="Xu J."/>
            <person name="Minx P."/>
            <person name="Pepin K.H."/>
            <person name="Johnson M."/>
            <person name="Thiruvilangam P."/>
            <person name="Bhonagiri V."/>
            <person name="Nash W.E."/>
            <person name="Mardis E.R."/>
            <person name="Wilson R.K."/>
        </authorList>
    </citation>
    <scope>NUCLEOTIDE SEQUENCE [LARGE SCALE GENOMIC DNA]</scope>
    <source>
        <strain evidence="1 2">M21/2</strain>
    </source>
</reference>
<dbReference type="GeneID" id="75069766"/>
<organism evidence="1 2">
    <name type="scientific">Faecalibacterium prausnitzii M21/2</name>
    <dbReference type="NCBI Taxonomy" id="411485"/>
    <lineage>
        <taxon>Bacteria</taxon>
        <taxon>Bacillati</taxon>
        <taxon>Bacillota</taxon>
        <taxon>Clostridia</taxon>
        <taxon>Eubacteriales</taxon>
        <taxon>Oscillospiraceae</taxon>
        <taxon>Faecalibacterium</taxon>
    </lineage>
</organism>
<gene>
    <name evidence="1" type="ORF">FAEPRAM212_02304</name>
</gene>
<evidence type="ECO:0000313" key="1">
    <source>
        <dbReference type="EMBL" id="EDP20976.1"/>
    </source>
</evidence>
<dbReference type="Proteomes" id="UP000005945">
    <property type="component" value="Unassembled WGS sequence"/>
</dbReference>
<reference evidence="1 2" key="1">
    <citation type="submission" date="2007-09" db="EMBL/GenBank/DDBJ databases">
        <title>Draft genome sequence of Faecalibacterium prausnitzii M21/2.</title>
        <authorList>
            <person name="Sudarsanam P."/>
            <person name="Ley R."/>
            <person name="Guruge J."/>
            <person name="Turnbaugh P.J."/>
            <person name="Mahowald M."/>
            <person name="Liep D."/>
            <person name="Gordon J."/>
        </authorList>
    </citation>
    <scope>NUCLEOTIDE SEQUENCE [LARGE SCALE GENOMIC DNA]</scope>
    <source>
        <strain evidence="1 2">M21/2</strain>
    </source>
</reference>
<protein>
    <submittedName>
        <fullName evidence="1">Uncharacterized protein</fullName>
    </submittedName>
</protein>
<evidence type="ECO:0000313" key="2">
    <source>
        <dbReference type="Proteomes" id="UP000005945"/>
    </source>
</evidence>
<dbReference type="HOGENOM" id="CLU_3183916_0_0_9"/>
<comment type="caution">
    <text evidence="1">The sequence shown here is derived from an EMBL/GenBank/DDBJ whole genome shotgun (WGS) entry which is preliminary data.</text>
</comment>
<name>A8SDR5_9FIRM</name>
<dbReference type="EMBL" id="ABED02000028">
    <property type="protein sequence ID" value="EDP20976.1"/>
    <property type="molecule type" value="Genomic_DNA"/>
</dbReference>
<dbReference type="RefSeq" id="WP_005920810.1">
    <property type="nucleotide sequence ID" value="NZ_DS483482.1"/>
</dbReference>
<dbReference type="AlphaFoldDB" id="A8SDR5"/>